<dbReference type="GeneID" id="74527913"/>
<accession>A0ABY5RF24</accession>
<evidence type="ECO:0000313" key="2">
    <source>
        <dbReference type="Proteomes" id="UP001058330"/>
    </source>
</evidence>
<evidence type="ECO:0000313" key="1">
    <source>
        <dbReference type="EMBL" id="UVE50951.1"/>
    </source>
</evidence>
<dbReference type="Proteomes" id="UP001058330">
    <property type="component" value="Chromosome"/>
</dbReference>
<keyword evidence="2" id="KW-1185">Reference proteome</keyword>
<protein>
    <submittedName>
        <fullName evidence="1">Uncharacterized protein</fullName>
    </submittedName>
</protein>
<reference evidence="1" key="1">
    <citation type="submission" date="2021-07" db="EMBL/GenBank/DDBJ databases">
        <title>Studies on halocins as antimicrobial molecules from haloarchaea.</title>
        <authorList>
            <person name="Kumar S."/>
            <person name="Khare S.K."/>
        </authorList>
    </citation>
    <scope>NUCLEOTIDE SEQUENCE</scope>
    <source>
        <strain evidence="1">NCIM 5678</strain>
    </source>
</reference>
<dbReference type="RefSeq" id="WP_160163426.1">
    <property type="nucleotide sequence ID" value="NZ_CP078063.1"/>
</dbReference>
<proteinExistence type="predicted"/>
<gene>
    <name evidence="1" type="ORF">KU306_03415</name>
</gene>
<name>A0ABY5RF24_HALLR</name>
<organism evidence="1 2">
    <name type="scientific">Haloferax larsenii</name>
    <dbReference type="NCBI Taxonomy" id="302484"/>
    <lineage>
        <taxon>Archaea</taxon>
        <taxon>Methanobacteriati</taxon>
        <taxon>Methanobacteriota</taxon>
        <taxon>Stenosarchaea group</taxon>
        <taxon>Halobacteria</taxon>
        <taxon>Halobacteriales</taxon>
        <taxon>Haloferacaceae</taxon>
        <taxon>Haloferax</taxon>
    </lineage>
</organism>
<sequence length="50" mass="5678">MSTEIQPNDLQLLLDEDTDVDEVVLGFKKSGTFHELVTVEPPLDVRIRQP</sequence>
<dbReference type="EMBL" id="CP078063">
    <property type="protein sequence ID" value="UVE50951.1"/>
    <property type="molecule type" value="Genomic_DNA"/>
</dbReference>